<feature type="compositionally biased region" description="Low complexity" evidence="1">
    <location>
        <begin position="470"/>
        <end position="481"/>
    </location>
</feature>
<accession>A0A1X0P3W6</accession>
<feature type="compositionally biased region" description="Polar residues" evidence="1">
    <location>
        <begin position="30"/>
        <end position="40"/>
    </location>
</feature>
<name>A0A1X0P3W6_9TRYP</name>
<protein>
    <submittedName>
        <fullName evidence="2">Putative dynein heavy chain</fullName>
    </submittedName>
</protein>
<feature type="compositionally biased region" description="Acidic residues" evidence="1">
    <location>
        <begin position="420"/>
        <end position="441"/>
    </location>
</feature>
<comment type="caution">
    <text evidence="2">The sequence shown here is derived from an EMBL/GenBank/DDBJ whole genome shotgun (WGS) entry which is preliminary data.</text>
</comment>
<feature type="compositionally biased region" description="Acidic residues" evidence="1">
    <location>
        <begin position="1"/>
        <end position="10"/>
    </location>
</feature>
<keyword evidence="3" id="KW-1185">Reference proteome</keyword>
<reference evidence="2 3" key="1">
    <citation type="submission" date="2017-03" db="EMBL/GenBank/DDBJ databases">
        <title>An alternative strategy for trypanosome survival in the mammalian bloodstream revealed through genome and transcriptome analysis of the ubiquitous bovine parasite Trypanosoma (Megatrypanum) theileri.</title>
        <authorList>
            <person name="Kelly S."/>
            <person name="Ivens A."/>
            <person name="Mott A."/>
            <person name="O'Neill E."/>
            <person name="Emms D."/>
            <person name="Macleod O."/>
            <person name="Voorheis P."/>
            <person name="Matthews J."/>
            <person name="Matthews K."/>
            <person name="Carrington M."/>
        </authorList>
    </citation>
    <scope>NUCLEOTIDE SEQUENCE [LARGE SCALE GENOMIC DNA]</scope>
    <source>
        <strain evidence="2">Edinburgh</strain>
    </source>
</reference>
<feature type="compositionally biased region" description="Basic residues" evidence="1">
    <location>
        <begin position="163"/>
        <end position="177"/>
    </location>
</feature>
<feature type="compositionally biased region" description="Polar residues" evidence="1">
    <location>
        <begin position="250"/>
        <end position="262"/>
    </location>
</feature>
<feature type="region of interest" description="Disordered" evidence="1">
    <location>
        <begin position="559"/>
        <end position="608"/>
    </location>
</feature>
<feature type="region of interest" description="Disordered" evidence="1">
    <location>
        <begin position="353"/>
        <end position="378"/>
    </location>
</feature>
<evidence type="ECO:0000313" key="3">
    <source>
        <dbReference type="Proteomes" id="UP000192257"/>
    </source>
</evidence>
<feature type="compositionally biased region" description="Basic and acidic residues" evidence="1">
    <location>
        <begin position="212"/>
        <end position="228"/>
    </location>
</feature>
<evidence type="ECO:0000256" key="1">
    <source>
        <dbReference type="SAM" id="MobiDB-lite"/>
    </source>
</evidence>
<dbReference type="AlphaFoldDB" id="A0A1X0P3W6"/>
<feature type="region of interest" description="Disordered" evidence="1">
    <location>
        <begin position="250"/>
        <end position="279"/>
    </location>
</feature>
<sequence>MTAVVYDDEALVPSYPTSPKPRRQPMTPLKANQRSYSRVSSKGIIGDESPLLLSPMPKYPNRRRSVTFADETEATVREERPYYTVPEMGTTPNKRYSESPIRRPILKNRLGENNTGMSNTTLLTTTNATAMAPTSREQQISGDMVTVGGVSRTAMVSGSITPKRGRSNSHQRRAARRKQAEQQYGFYDDSMVEEYVLKARKELEMEEEEERLEEKLREQEKEKEEAENKAAQATLKINALQQAKEYLLSTTNTRHSSPVSSSIERDGCKSLSRSHQNTPKKELIPLQGKEKNKEDVENEGQFELMRNNVKKSINRSMPLVASVNETDNGCSRKRVRQSSSKKVEHSVPVVRIDYGNDNDMDNSRIDSEEDEEAAKRKKNKLERIIARVIEQQAKRRHGKRSVVVIDWDSEASDGIPAAVEENEDYEERDDDNVESEQESEEEHDKKYHKKGEKQELLVKAPSRQRKAPSVKKSTVETVKVVPQRQTKPPPATRSVTVRAPSTRKRNVSVSIAPDLGEDSLLIEEDQPVLLRRPTTKRRLPTRSISYVSVDAEDNAIFEQTVDVSRKPPQRAPAPKVTRRGRKPATTTAAASSAGFSPASIPASSPPLYATHSTSAAAAAATNRGFSSVHHDLYAGGEAATSLPPSTATVASHTMRSRRGAAAAQPPIPEVSPDDPMAVFFGADFPSPSKFEEMLQAAGGLPEVRRVGRGHQRQPALLLPDTISRRR</sequence>
<dbReference type="OrthoDB" id="273594at2759"/>
<feature type="region of interest" description="Disordered" evidence="1">
    <location>
        <begin position="413"/>
        <end position="505"/>
    </location>
</feature>
<organism evidence="2 3">
    <name type="scientific">Trypanosoma theileri</name>
    <dbReference type="NCBI Taxonomy" id="67003"/>
    <lineage>
        <taxon>Eukaryota</taxon>
        <taxon>Discoba</taxon>
        <taxon>Euglenozoa</taxon>
        <taxon>Kinetoplastea</taxon>
        <taxon>Metakinetoplastina</taxon>
        <taxon>Trypanosomatida</taxon>
        <taxon>Trypanosomatidae</taxon>
        <taxon>Trypanosoma</taxon>
    </lineage>
</organism>
<dbReference type="EMBL" id="NBCO01000005">
    <property type="protein sequence ID" value="ORC91624.1"/>
    <property type="molecule type" value="Genomic_DNA"/>
</dbReference>
<feature type="region of interest" description="Disordered" evidence="1">
    <location>
        <begin position="204"/>
        <end position="230"/>
    </location>
</feature>
<dbReference type="VEuPathDB" id="TriTrypDB:TM35_000052200"/>
<dbReference type="GeneID" id="39982655"/>
<feature type="region of interest" description="Disordered" evidence="1">
    <location>
        <begin position="156"/>
        <end position="183"/>
    </location>
</feature>
<feature type="compositionally biased region" description="Low complexity" evidence="1">
    <location>
        <begin position="583"/>
        <end position="608"/>
    </location>
</feature>
<feature type="region of interest" description="Disordered" evidence="1">
    <location>
        <begin position="704"/>
        <end position="726"/>
    </location>
</feature>
<dbReference type="Proteomes" id="UP000192257">
    <property type="component" value="Unassembled WGS sequence"/>
</dbReference>
<dbReference type="RefSeq" id="XP_028885690.1">
    <property type="nucleotide sequence ID" value="XM_029022875.1"/>
</dbReference>
<evidence type="ECO:0000313" key="2">
    <source>
        <dbReference type="EMBL" id="ORC91624.1"/>
    </source>
</evidence>
<gene>
    <name evidence="2" type="ORF">TM35_000052200</name>
</gene>
<proteinExistence type="predicted"/>
<feature type="region of interest" description="Disordered" evidence="1">
    <location>
        <begin position="1"/>
        <end position="58"/>
    </location>
</feature>